<protein>
    <recommendedName>
        <fullName evidence="4">Secreted protein</fullName>
    </recommendedName>
</protein>
<dbReference type="Proteomes" id="UP001363622">
    <property type="component" value="Unassembled WGS sequence"/>
</dbReference>
<name>A0ABR1KD78_9PEZI</name>
<keyword evidence="1" id="KW-0812">Transmembrane</keyword>
<organism evidence="2 3">
    <name type="scientific">Phyllosticta citriasiana</name>
    <dbReference type="NCBI Taxonomy" id="595635"/>
    <lineage>
        <taxon>Eukaryota</taxon>
        <taxon>Fungi</taxon>
        <taxon>Dikarya</taxon>
        <taxon>Ascomycota</taxon>
        <taxon>Pezizomycotina</taxon>
        <taxon>Dothideomycetes</taxon>
        <taxon>Dothideomycetes incertae sedis</taxon>
        <taxon>Botryosphaeriales</taxon>
        <taxon>Phyllostictaceae</taxon>
        <taxon>Phyllosticta</taxon>
    </lineage>
</organism>
<feature type="transmembrane region" description="Helical" evidence="1">
    <location>
        <begin position="50"/>
        <end position="70"/>
    </location>
</feature>
<proteinExistence type="predicted"/>
<gene>
    <name evidence="2" type="ORF">IWZ03DRAFT_37731</name>
</gene>
<evidence type="ECO:0008006" key="4">
    <source>
        <dbReference type="Google" id="ProtNLM"/>
    </source>
</evidence>
<dbReference type="EMBL" id="JBBPHU010000010">
    <property type="protein sequence ID" value="KAK7512708.1"/>
    <property type="molecule type" value="Genomic_DNA"/>
</dbReference>
<accession>A0ABR1KD78</accession>
<keyword evidence="3" id="KW-1185">Reference proteome</keyword>
<evidence type="ECO:0000313" key="2">
    <source>
        <dbReference type="EMBL" id="KAK7512708.1"/>
    </source>
</evidence>
<comment type="caution">
    <text evidence="2">The sequence shown here is derived from an EMBL/GenBank/DDBJ whole genome shotgun (WGS) entry which is preliminary data.</text>
</comment>
<sequence>MLKKTWSPLTCRCSFLAILAAQQIQFSDYITCLHHSLFCQSDWLYQQVYLYTYVRPLFIALSTLGTAFLLRSATYPSLLSISHTTRSSRHVSTG</sequence>
<evidence type="ECO:0000313" key="3">
    <source>
        <dbReference type="Proteomes" id="UP001363622"/>
    </source>
</evidence>
<evidence type="ECO:0000256" key="1">
    <source>
        <dbReference type="SAM" id="Phobius"/>
    </source>
</evidence>
<keyword evidence="1" id="KW-0472">Membrane</keyword>
<keyword evidence="1" id="KW-1133">Transmembrane helix</keyword>
<reference evidence="2 3" key="1">
    <citation type="submission" date="2024-04" db="EMBL/GenBank/DDBJ databases">
        <title>Phyllosticta paracitricarpa is synonymous to the EU quarantine fungus P. citricarpa based on phylogenomic analyses.</title>
        <authorList>
            <consortium name="Lawrence Berkeley National Laboratory"/>
            <person name="Van Ingen-Buijs V.A."/>
            <person name="Van Westerhoven A.C."/>
            <person name="Haridas S."/>
            <person name="Skiadas P."/>
            <person name="Martin F."/>
            <person name="Groenewald J.Z."/>
            <person name="Crous P.W."/>
            <person name="Seidl M.F."/>
        </authorList>
    </citation>
    <scope>NUCLEOTIDE SEQUENCE [LARGE SCALE GENOMIC DNA]</scope>
    <source>
        <strain evidence="2 3">CBS 123371</strain>
    </source>
</reference>